<proteinExistence type="predicted"/>
<reference evidence="4 5" key="1">
    <citation type="submission" date="2020-08" db="EMBL/GenBank/DDBJ databases">
        <title>Bridging the membrane lipid divide: bacteria of the FCB group superphylum have the potential to synthesize archaeal ether lipids.</title>
        <authorList>
            <person name="Villanueva L."/>
            <person name="Von Meijenfeldt F.A.B."/>
            <person name="Westbye A.B."/>
            <person name="Yadav S."/>
            <person name="Hopmans E.C."/>
            <person name="Dutilh B.E."/>
            <person name="Sinninghe Damste J.S."/>
        </authorList>
    </citation>
    <scope>NUCLEOTIDE SEQUENCE [LARGE SCALE GENOMIC DNA]</scope>
    <source>
        <strain evidence="4">NIOZ-UU17</strain>
    </source>
</reference>
<dbReference type="AlphaFoldDB" id="A0A8J6NYN8"/>
<evidence type="ECO:0000256" key="1">
    <source>
        <dbReference type="ARBA" id="ARBA00023122"/>
    </source>
</evidence>
<dbReference type="Pfam" id="PF00571">
    <property type="entry name" value="CBS"/>
    <property type="match status" value="2"/>
</dbReference>
<dbReference type="InterPro" id="IPR000644">
    <property type="entry name" value="CBS_dom"/>
</dbReference>
<dbReference type="InterPro" id="IPR045865">
    <property type="entry name" value="ACT-like_dom_sf"/>
</dbReference>
<keyword evidence="1 2" id="KW-0129">CBS domain</keyword>
<dbReference type="InterPro" id="IPR046342">
    <property type="entry name" value="CBS_dom_sf"/>
</dbReference>
<dbReference type="PANTHER" id="PTHR43080">
    <property type="entry name" value="CBS DOMAIN-CONTAINING PROTEIN CBSX3, MITOCHONDRIAL"/>
    <property type="match status" value="1"/>
</dbReference>
<feature type="domain" description="CBS" evidence="3">
    <location>
        <begin position="81"/>
        <end position="139"/>
    </location>
</feature>
<sequence length="225" mass="25419">MLVKNWMNRSVITIDANDSMENATKLLKQHGIRMLPVMKNGKIVGVVTDRDLKRASASDATSLEIHELNYLLTTIKVKDIMTKDPITVPWDYTAEETAEVLLKHKISGVPVVDHYEQMVGIITKSDLFRTIISLTGVARGGIQLGVQVEDQPGSIKKITDMIRKYGGRIASILTSYNMAPEGFQRVYIRMFGIDRFRLPLLQEAIAQKVNLLYMVDHQDKGRKTF</sequence>
<protein>
    <submittedName>
        <fullName evidence="4">CBS domain-containing protein</fullName>
    </submittedName>
</protein>
<dbReference type="SUPFAM" id="SSF55021">
    <property type="entry name" value="ACT-like"/>
    <property type="match status" value="1"/>
</dbReference>
<evidence type="ECO:0000259" key="3">
    <source>
        <dbReference type="PROSITE" id="PS51371"/>
    </source>
</evidence>
<accession>A0A8J6NYN8</accession>
<dbReference type="Proteomes" id="UP000605201">
    <property type="component" value="Unassembled WGS sequence"/>
</dbReference>
<dbReference type="SUPFAM" id="SSF54631">
    <property type="entry name" value="CBS-domain pair"/>
    <property type="match status" value="1"/>
</dbReference>
<evidence type="ECO:0000313" key="5">
    <source>
        <dbReference type="Proteomes" id="UP000605201"/>
    </source>
</evidence>
<evidence type="ECO:0000313" key="4">
    <source>
        <dbReference type="EMBL" id="MBC8430961.1"/>
    </source>
</evidence>
<gene>
    <name evidence="4" type="ORF">H8D96_03480</name>
</gene>
<dbReference type="SMART" id="SM00116">
    <property type="entry name" value="CBS"/>
    <property type="match status" value="2"/>
</dbReference>
<dbReference type="Gene3D" id="3.10.580.10">
    <property type="entry name" value="CBS-domain"/>
    <property type="match status" value="1"/>
</dbReference>
<comment type="caution">
    <text evidence="4">The sequence shown here is derived from an EMBL/GenBank/DDBJ whole genome shotgun (WGS) entry which is preliminary data.</text>
</comment>
<dbReference type="CDD" id="cd04584">
    <property type="entry name" value="CBS_pair_AcuB_like"/>
    <property type="match status" value="1"/>
</dbReference>
<dbReference type="InterPro" id="IPR051257">
    <property type="entry name" value="Diverse_CBS-Domain"/>
</dbReference>
<name>A0A8J6NYN8_9BACT</name>
<dbReference type="PANTHER" id="PTHR43080:SF2">
    <property type="entry name" value="CBS DOMAIN-CONTAINING PROTEIN"/>
    <property type="match status" value="1"/>
</dbReference>
<feature type="domain" description="CBS" evidence="3">
    <location>
        <begin position="7"/>
        <end position="62"/>
    </location>
</feature>
<organism evidence="4 5">
    <name type="scientific">Candidatus Desulfatibia vada</name>
    <dbReference type="NCBI Taxonomy" id="2841696"/>
    <lineage>
        <taxon>Bacteria</taxon>
        <taxon>Pseudomonadati</taxon>
        <taxon>Thermodesulfobacteriota</taxon>
        <taxon>Desulfobacteria</taxon>
        <taxon>Desulfobacterales</taxon>
        <taxon>Desulfobacterales incertae sedis</taxon>
        <taxon>Candidatus Desulfatibia</taxon>
    </lineage>
</organism>
<dbReference type="EMBL" id="JACNIG010000097">
    <property type="protein sequence ID" value="MBC8430961.1"/>
    <property type="molecule type" value="Genomic_DNA"/>
</dbReference>
<evidence type="ECO:0000256" key="2">
    <source>
        <dbReference type="PROSITE-ProRule" id="PRU00703"/>
    </source>
</evidence>
<dbReference type="PROSITE" id="PS51371">
    <property type="entry name" value="CBS"/>
    <property type="match status" value="2"/>
</dbReference>